<feature type="transmembrane region" description="Helical" evidence="7">
    <location>
        <begin position="328"/>
        <end position="352"/>
    </location>
</feature>
<sequence length="507" mass="52936">MTSDTSHTDETSSSNVTQSPIPPSQRPPRDDDDARLLSRLGYAQELLRAMGGFSSFAISFSIISILTGVMTTYGVALGGGGPAALGYGWPIVSIGTLIVAMAMGELASAFPTAGALYHWSALLGGPGWGWFTAMMNLAGQCAIVAAIDLGCAQAIAGTLHLPSSAHVPLLIAILTSHGLINAFSVKLVAWLNNFSATVHVVGVIVIVGVLLLWGRAEPLAFLGQTGFTTREDGNYGFGFLNALVLGMWTFTGYDASAHVSEETHDPARRAPWGIVSSVAVSAIAGYALVAALTLAIVDLPATAGDKEPALHVLRHAFGERAGNATMGLAVIAMWFCGLSSVTSASRMLFAFCRDGGLPGASVLRRVSPSHQTPLFAILASTLGPLTLVLITLPFSDAVFLAVASLATTGLYLSYAMPIALGVHARAVGKWRHRGPWNLGRLGIPLALGAVLWSLAVLVICCLPPNWNAAVMLASVVVVILVLYFAFARGRFAGPKVTIVGIESQFSD</sequence>
<keyword evidence="5 7" id="KW-0472">Membrane</keyword>
<dbReference type="PANTHER" id="PTHR45649">
    <property type="entry name" value="AMINO-ACID PERMEASE BAT1"/>
    <property type="match status" value="1"/>
</dbReference>
<feature type="compositionally biased region" description="Basic and acidic residues" evidence="6">
    <location>
        <begin position="1"/>
        <end position="10"/>
    </location>
</feature>
<name>A0ABZ2M5V3_9BACT</name>
<organism evidence="8 9">
    <name type="scientific">Pendulispora albinea</name>
    <dbReference type="NCBI Taxonomy" id="2741071"/>
    <lineage>
        <taxon>Bacteria</taxon>
        <taxon>Pseudomonadati</taxon>
        <taxon>Myxococcota</taxon>
        <taxon>Myxococcia</taxon>
        <taxon>Myxococcales</taxon>
        <taxon>Sorangiineae</taxon>
        <taxon>Pendulisporaceae</taxon>
        <taxon>Pendulispora</taxon>
    </lineage>
</organism>
<feature type="transmembrane region" description="Helical" evidence="7">
    <location>
        <begin position="441"/>
        <end position="459"/>
    </location>
</feature>
<gene>
    <name evidence="8" type="ORF">LZC94_07290</name>
</gene>
<keyword evidence="4 7" id="KW-1133">Transmembrane helix</keyword>
<evidence type="ECO:0000256" key="6">
    <source>
        <dbReference type="SAM" id="MobiDB-lite"/>
    </source>
</evidence>
<dbReference type="PANTHER" id="PTHR45649:SF26">
    <property type="entry name" value="OS04G0435100 PROTEIN"/>
    <property type="match status" value="1"/>
</dbReference>
<feature type="transmembrane region" description="Helical" evidence="7">
    <location>
        <begin position="167"/>
        <end position="189"/>
    </location>
</feature>
<protein>
    <submittedName>
        <fullName evidence="8">Amino acid permease</fullName>
    </submittedName>
</protein>
<evidence type="ECO:0000256" key="2">
    <source>
        <dbReference type="ARBA" id="ARBA00022448"/>
    </source>
</evidence>
<keyword evidence="3 7" id="KW-0812">Transmembrane</keyword>
<feature type="transmembrane region" description="Helical" evidence="7">
    <location>
        <begin position="465"/>
        <end position="486"/>
    </location>
</feature>
<feature type="transmembrane region" description="Helical" evidence="7">
    <location>
        <begin position="373"/>
        <end position="392"/>
    </location>
</feature>
<keyword evidence="2" id="KW-0813">Transport</keyword>
<feature type="transmembrane region" description="Helical" evidence="7">
    <location>
        <begin position="398"/>
        <end position="420"/>
    </location>
</feature>
<evidence type="ECO:0000313" key="8">
    <source>
        <dbReference type="EMBL" id="WXB17070.1"/>
    </source>
</evidence>
<dbReference type="RefSeq" id="WP_394826700.1">
    <property type="nucleotide sequence ID" value="NZ_CP089984.1"/>
</dbReference>
<evidence type="ECO:0000313" key="9">
    <source>
        <dbReference type="Proteomes" id="UP001370348"/>
    </source>
</evidence>
<comment type="subcellular location">
    <subcellularLocation>
        <location evidence="1">Membrane</location>
        <topology evidence="1">Multi-pass membrane protein</topology>
    </subcellularLocation>
</comment>
<dbReference type="EMBL" id="CP089984">
    <property type="protein sequence ID" value="WXB17070.1"/>
    <property type="molecule type" value="Genomic_DNA"/>
</dbReference>
<dbReference type="Proteomes" id="UP001370348">
    <property type="component" value="Chromosome"/>
</dbReference>
<reference evidence="8 9" key="1">
    <citation type="submission" date="2021-12" db="EMBL/GenBank/DDBJ databases">
        <title>Discovery of the Pendulisporaceae a myxobacterial family with distinct sporulation behavior and unique specialized metabolism.</title>
        <authorList>
            <person name="Garcia R."/>
            <person name="Popoff A."/>
            <person name="Bader C.D."/>
            <person name="Loehr J."/>
            <person name="Walesch S."/>
            <person name="Walt C."/>
            <person name="Boldt J."/>
            <person name="Bunk B."/>
            <person name="Haeckl F.J.F.P.J."/>
            <person name="Gunesch A.P."/>
            <person name="Birkelbach J."/>
            <person name="Nuebel U."/>
            <person name="Pietschmann T."/>
            <person name="Bach T."/>
            <person name="Mueller R."/>
        </authorList>
    </citation>
    <scope>NUCLEOTIDE SEQUENCE [LARGE SCALE GENOMIC DNA]</scope>
    <source>
        <strain evidence="8 9">MSr11954</strain>
    </source>
</reference>
<keyword evidence="9" id="KW-1185">Reference proteome</keyword>
<proteinExistence type="predicted"/>
<evidence type="ECO:0000256" key="7">
    <source>
        <dbReference type="SAM" id="Phobius"/>
    </source>
</evidence>
<dbReference type="Gene3D" id="1.20.1740.10">
    <property type="entry name" value="Amino acid/polyamine transporter I"/>
    <property type="match status" value="1"/>
</dbReference>
<evidence type="ECO:0000256" key="4">
    <source>
        <dbReference type="ARBA" id="ARBA00022989"/>
    </source>
</evidence>
<evidence type="ECO:0000256" key="1">
    <source>
        <dbReference type="ARBA" id="ARBA00004141"/>
    </source>
</evidence>
<evidence type="ECO:0000256" key="5">
    <source>
        <dbReference type="ARBA" id="ARBA00023136"/>
    </source>
</evidence>
<dbReference type="PIRSF" id="PIRSF006060">
    <property type="entry name" value="AA_transporter"/>
    <property type="match status" value="1"/>
</dbReference>
<evidence type="ECO:0000256" key="3">
    <source>
        <dbReference type="ARBA" id="ARBA00022692"/>
    </source>
</evidence>
<feature type="transmembrane region" description="Helical" evidence="7">
    <location>
        <begin position="84"/>
        <end position="104"/>
    </location>
</feature>
<dbReference type="InterPro" id="IPR002293">
    <property type="entry name" value="AA/rel_permease1"/>
</dbReference>
<feature type="region of interest" description="Disordered" evidence="6">
    <location>
        <begin position="1"/>
        <end position="33"/>
    </location>
</feature>
<feature type="transmembrane region" description="Helical" evidence="7">
    <location>
        <begin position="234"/>
        <end position="253"/>
    </location>
</feature>
<accession>A0ABZ2M5V3</accession>
<feature type="transmembrane region" description="Helical" evidence="7">
    <location>
        <begin position="274"/>
        <end position="297"/>
    </location>
</feature>
<feature type="transmembrane region" description="Helical" evidence="7">
    <location>
        <begin position="196"/>
        <end position="214"/>
    </location>
</feature>
<dbReference type="Pfam" id="PF13520">
    <property type="entry name" value="AA_permease_2"/>
    <property type="match status" value="1"/>
</dbReference>
<feature type="transmembrane region" description="Helical" evidence="7">
    <location>
        <begin position="56"/>
        <end position="77"/>
    </location>
</feature>